<gene>
    <name evidence="1" type="ORF">GCM10010123_33190</name>
</gene>
<reference evidence="1" key="2">
    <citation type="submission" date="2020-09" db="EMBL/GenBank/DDBJ databases">
        <authorList>
            <person name="Sun Q."/>
            <person name="Ohkuma M."/>
        </authorList>
    </citation>
    <scope>NUCLEOTIDE SEQUENCE</scope>
    <source>
        <strain evidence="1">JCM 3090</strain>
    </source>
</reference>
<dbReference type="Pfam" id="PF04402">
    <property type="entry name" value="SIMPL"/>
    <property type="match status" value="1"/>
</dbReference>
<sequence length="225" mass="22977">MTDTPYVAVRGEATVDADPELARLSATVTVRAGEREAALRTLTARVADVRAALDERAAAIERRDDGALQVYPELTGDNQRVAAYVASLGVTVTVTDFAALGELLAALGGLDHVSVAGPWWELRPQSPAGSAARRAAVDDAVGRAREYAAAVGAALDRLVAISDPGTSGGYGGGGGARMAYAAAESTVLDLTPVPQSVTAAVELRFTLTPPTAFPGADRAAGHQPG</sequence>
<dbReference type="AlphaFoldDB" id="A0A8J3BDL4"/>
<dbReference type="Gene3D" id="3.30.110.170">
    <property type="entry name" value="Protein of unknown function (DUF541), domain 1"/>
    <property type="match status" value="1"/>
</dbReference>
<dbReference type="Gene3D" id="3.30.70.2970">
    <property type="entry name" value="Protein of unknown function (DUF541), domain 2"/>
    <property type="match status" value="1"/>
</dbReference>
<evidence type="ECO:0000313" key="2">
    <source>
        <dbReference type="Proteomes" id="UP000649739"/>
    </source>
</evidence>
<dbReference type="RefSeq" id="WP_189171079.1">
    <property type="nucleotide sequence ID" value="NZ_BMQB01000007.1"/>
</dbReference>
<dbReference type="InterPro" id="IPR052022">
    <property type="entry name" value="26kDa_periplasmic_antigen"/>
</dbReference>
<dbReference type="PANTHER" id="PTHR34387:SF1">
    <property type="entry name" value="PERIPLASMIC IMMUNOGENIC PROTEIN"/>
    <property type="match status" value="1"/>
</dbReference>
<proteinExistence type="predicted"/>
<dbReference type="InterPro" id="IPR007497">
    <property type="entry name" value="SIMPL/DUF541"/>
</dbReference>
<dbReference type="EMBL" id="BMQB01000007">
    <property type="protein sequence ID" value="GGK00645.1"/>
    <property type="molecule type" value="Genomic_DNA"/>
</dbReference>
<evidence type="ECO:0000313" key="1">
    <source>
        <dbReference type="EMBL" id="GGK00645.1"/>
    </source>
</evidence>
<evidence type="ECO:0008006" key="3">
    <source>
        <dbReference type="Google" id="ProtNLM"/>
    </source>
</evidence>
<accession>A0A8J3BDL4</accession>
<name>A0A8J3BDL4_9ACTN</name>
<keyword evidence="2" id="KW-1185">Reference proteome</keyword>
<reference evidence="1" key="1">
    <citation type="journal article" date="2014" name="Int. J. Syst. Evol. Microbiol.">
        <title>Complete genome sequence of Corynebacterium casei LMG S-19264T (=DSM 44701T), isolated from a smear-ripened cheese.</title>
        <authorList>
            <consortium name="US DOE Joint Genome Institute (JGI-PGF)"/>
            <person name="Walter F."/>
            <person name="Albersmeier A."/>
            <person name="Kalinowski J."/>
            <person name="Ruckert C."/>
        </authorList>
    </citation>
    <scope>NUCLEOTIDE SEQUENCE</scope>
    <source>
        <strain evidence="1">JCM 3090</strain>
    </source>
</reference>
<protein>
    <recommendedName>
        <fullName evidence="3">DUF541 domain-containing protein</fullName>
    </recommendedName>
</protein>
<organism evidence="1 2">
    <name type="scientific">Pilimelia anulata</name>
    <dbReference type="NCBI Taxonomy" id="53371"/>
    <lineage>
        <taxon>Bacteria</taxon>
        <taxon>Bacillati</taxon>
        <taxon>Actinomycetota</taxon>
        <taxon>Actinomycetes</taxon>
        <taxon>Micromonosporales</taxon>
        <taxon>Micromonosporaceae</taxon>
        <taxon>Pilimelia</taxon>
    </lineage>
</organism>
<dbReference type="GO" id="GO:0006974">
    <property type="term" value="P:DNA damage response"/>
    <property type="evidence" value="ECO:0007669"/>
    <property type="project" value="TreeGrafter"/>
</dbReference>
<dbReference type="Proteomes" id="UP000649739">
    <property type="component" value="Unassembled WGS sequence"/>
</dbReference>
<comment type="caution">
    <text evidence="1">The sequence shown here is derived from an EMBL/GenBank/DDBJ whole genome shotgun (WGS) entry which is preliminary data.</text>
</comment>
<dbReference type="PANTHER" id="PTHR34387">
    <property type="entry name" value="SLR1258 PROTEIN"/>
    <property type="match status" value="1"/>
</dbReference>